<evidence type="ECO:0000256" key="3">
    <source>
        <dbReference type="ARBA" id="ARBA00022741"/>
    </source>
</evidence>
<dbReference type="GO" id="GO:0034040">
    <property type="term" value="F:ATPase-coupled lipid transmembrane transporter activity"/>
    <property type="evidence" value="ECO:0007669"/>
    <property type="project" value="TreeGrafter"/>
</dbReference>
<dbReference type="CDD" id="cd03228">
    <property type="entry name" value="ABCC_MRP_Like"/>
    <property type="match status" value="1"/>
</dbReference>
<gene>
    <name evidence="10" type="primary">yojI</name>
    <name evidence="10" type="ORF">IEC33019_1266</name>
</gene>
<dbReference type="PROSITE" id="PS50929">
    <property type="entry name" value="ABC_TM1F"/>
    <property type="match status" value="1"/>
</dbReference>
<dbReference type="GO" id="GO:0005524">
    <property type="term" value="F:ATP binding"/>
    <property type="evidence" value="ECO:0007669"/>
    <property type="project" value="UniProtKB-KW"/>
</dbReference>
<evidence type="ECO:0000256" key="5">
    <source>
        <dbReference type="ARBA" id="ARBA00022989"/>
    </source>
</evidence>
<dbReference type="RefSeq" id="WP_070091032.1">
    <property type="nucleotide sequence ID" value="NZ_CP016634.1"/>
</dbReference>
<dbReference type="InterPro" id="IPR027417">
    <property type="entry name" value="P-loop_NTPase"/>
</dbReference>
<dbReference type="InterPro" id="IPR011527">
    <property type="entry name" value="ABC1_TM_dom"/>
</dbReference>
<feature type="domain" description="ABC transporter" evidence="8">
    <location>
        <begin position="335"/>
        <end position="548"/>
    </location>
</feature>
<feature type="domain" description="ABC transmembrane type-1" evidence="9">
    <location>
        <begin position="11"/>
        <end position="298"/>
    </location>
</feature>
<accession>A0A1B2F3Q5</accession>
<dbReference type="InterPro" id="IPR003439">
    <property type="entry name" value="ABC_transporter-like_ATP-bd"/>
</dbReference>
<dbReference type="InterPro" id="IPR005898">
    <property type="entry name" value="Cyc_pep_transpt_SyrD/YojI"/>
</dbReference>
<dbReference type="GO" id="GO:0016887">
    <property type="term" value="F:ATP hydrolysis activity"/>
    <property type="evidence" value="ECO:0007669"/>
    <property type="project" value="InterPro"/>
</dbReference>
<dbReference type="InterPro" id="IPR039421">
    <property type="entry name" value="Type_1_exporter"/>
</dbReference>
<dbReference type="SMART" id="SM00382">
    <property type="entry name" value="AAA"/>
    <property type="match status" value="1"/>
</dbReference>
<dbReference type="InterPro" id="IPR003593">
    <property type="entry name" value="AAA+_ATPase"/>
</dbReference>
<dbReference type="Gene3D" id="3.40.50.300">
    <property type="entry name" value="P-loop containing nucleotide triphosphate hydrolases"/>
    <property type="match status" value="1"/>
</dbReference>
<dbReference type="GO" id="GO:1904680">
    <property type="term" value="F:peptide transmembrane transporter activity"/>
    <property type="evidence" value="ECO:0007669"/>
    <property type="project" value="InterPro"/>
</dbReference>
<dbReference type="InterPro" id="IPR036640">
    <property type="entry name" value="ABC1_TM_sf"/>
</dbReference>
<feature type="transmembrane region" description="Helical" evidence="7">
    <location>
        <begin position="275"/>
        <end position="296"/>
    </location>
</feature>
<keyword evidence="2 7" id="KW-0812">Transmembrane</keyword>
<keyword evidence="6 7" id="KW-0472">Membrane</keyword>
<keyword evidence="4 10" id="KW-0067">ATP-binding</keyword>
<dbReference type="PROSITE" id="PS50893">
    <property type="entry name" value="ABC_TRANSPORTER_2"/>
    <property type="match status" value="1"/>
</dbReference>
<evidence type="ECO:0000256" key="1">
    <source>
        <dbReference type="ARBA" id="ARBA00004651"/>
    </source>
</evidence>
<dbReference type="GO" id="GO:0140359">
    <property type="term" value="F:ABC-type transporter activity"/>
    <property type="evidence" value="ECO:0007669"/>
    <property type="project" value="InterPro"/>
</dbReference>
<dbReference type="SUPFAM" id="SSF52540">
    <property type="entry name" value="P-loop containing nucleoside triphosphate hydrolases"/>
    <property type="match status" value="1"/>
</dbReference>
<dbReference type="Pfam" id="PF00664">
    <property type="entry name" value="ABC_membrane"/>
    <property type="match status" value="1"/>
</dbReference>
<dbReference type="NCBIfam" id="TIGR01194">
    <property type="entry name" value="cyc_pep_trnsptr"/>
    <property type="match status" value="1"/>
</dbReference>
<dbReference type="PANTHER" id="PTHR24221:SF654">
    <property type="entry name" value="ATP-BINDING CASSETTE SUB-FAMILY B MEMBER 6"/>
    <property type="match status" value="1"/>
</dbReference>
<comment type="subcellular location">
    <subcellularLocation>
        <location evidence="1">Cell membrane</location>
        <topology evidence="1">Multi-pass membrane protein</topology>
    </subcellularLocation>
</comment>
<dbReference type="GO" id="GO:0005886">
    <property type="term" value="C:plasma membrane"/>
    <property type="evidence" value="ECO:0007669"/>
    <property type="project" value="UniProtKB-SubCell"/>
</dbReference>
<evidence type="ECO:0000256" key="7">
    <source>
        <dbReference type="SAM" id="Phobius"/>
    </source>
</evidence>
<evidence type="ECO:0000256" key="2">
    <source>
        <dbReference type="ARBA" id="ARBA00022692"/>
    </source>
</evidence>
<evidence type="ECO:0000256" key="6">
    <source>
        <dbReference type="ARBA" id="ARBA00023136"/>
    </source>
</evidence>
<proteinExistence type="predicted"/>
<feature type="transmembrane region" description="Helical" evidence="7">
    <location>
        <begin position="20"/>
        <end position="41"/>
    </location>
</feature>
<dbReference type="Gene3D" id="1.20.1560.10">
    <property type="entry name" value="ABC transporter type 1, transmembrane domain"/>
    <property type="match status" value="1"/>
</dbReference>
<dbReference type="AlphaFoldDB" id="A0A1B2F3Q5"/>
<sequence length="548" mass="60229">MSSTTATSRELLSILRPLLPTLAISIVLGIVGGLSVTALLARINALMHSEQAIASAVMLGFAGLCALALGCAIAANIGTNYVGQHVIARLRISLGGKVLCAPIEQLERYRSHRLIPVLTHDIDTVSDFTFGLPQLIVSLTVTLGCLGYLAMLDGTMFLITASAVVLGCIAQYVARSHGMGGFEAAREEEDQLQKYYRSMAEGAKELRMHRQRRHTLYREQVIPTVQRIAALQIRSVNIFLSASTFGSLLFFMVIGLCLALQTWGVPVENNVLSGFIMTLLFMKGPMESVLSLLPLISRNAVAVKRIAEMNAAFATPEPFLLPSTESGPRPVFKSLELRGLTYAFPSVDGLPAFGMGPLDLKVMPGELLFIVGQNGSGKTTLIKLLLGLYEPHGGQVLLNGQVIGPAQRDDYRQLFTTVFADFFLFQELLARKGVLPEHTQAYLERLELAHKVTIRDGAFSTTDLSTGQRKRLALLHAWLDERPVLVFDEWAADQDPAFRKVFYTELLPDLKRQGKTVIVISHDDRYFDLADQLIDIRSGQLHPLTERA</sequence>
<dbReference type="SUPFAM" id="SSF90123">
    <property type="entry name" value="ABC transporter transmembrane region"/>
    <property type="match status" value="1"/>
</dbReference>
<dbReference type="Pfam" id="PF00005">
    <property type="entry name" value="ABC_tran"/>
    <property type="match status" value="1"/>
</dbReference>
<feature type="transmembrane region" description="Helical" evidence="7">
    <location>
        <begin position="236"/>
        <end position="263"/>
    </location>
</feature>
<evidence type="ECO:0000259" key="8">
    <source>
        <dbReference type="PROSITE" id="PS50893"/>
    </source>
</evidence>
<name>A0A1B2F3Q5_PSEPU</name>
<dbReference type="GO" id="GO:0015833">
    <property type="term" value="P:peptide transport"/>
    <property type="evidence" value="ECO:0007669"/>
    <property type="project" value="InterPro"/>
</dbReference>
<dbReference type="PANTHER" id="PTHR24221">
    <property type="entry name" value="ATP-BINDING CASSETTE SUB-FAMILY B"/>
    <property type="match status" value="1"/>
</dbReference>
<feature type="transmembrane region" description="Helical" evidence="7">
    <location>
        <begin position="156"/>
        <end position="174"/>
    </location>
</feature>
<evidence type="ECO:0000259" key="9">
    <source>
        <dbReference type="PROSITE" id="PS50929"/>
    </source>
</evidence>
<dbReference type="EMBL" id="CP016634">
    <property type="protein sequence ID" value="ANY86834.1"/>
    <property type="molecule type" value="Genomic_DNA"/>
</dbReference>
<keyword evidence="3" id="KW-0547">Nucleotide-binding</keyword>
<keyword evidence="5 7" id="KW-1133">Transmembrane helix</keyword>
<evidence type="ECO:0000256" key="4">
    <source>
        <dbReference type="ARBA" id="ARBA00022840"/>
    </source>
</evidence>
<evidence type="ECO:0000313" key="10">
    <source>
        <dbReference type="EMBL" id="ANY86834.1"/>
    </source>
</evidence>
<protein>
    <submittedName>
        <fullName evidence="10">ABC transporter ATP-binding protein YojI</fullName>
    </submittedName>
</protein>
<organism evidence="10">
    <name type="scientific">Pseudomonas putida</name>
    <name type="common">Arthrobacter siderocapsulatus</name>
    <dbReference type="NCBI Taxonomy" id="303"/>
    <lineage>
        <taxon>Bacteria</taxon>
        <taxon>Pseudomonadati</taxon>
        <taxon>Pseudomonadota</taxon>
        <taxon>Gammaproteobacteria</taxon>
        <taxon>Pseudomonadales</taxon>
        <taxon>Pseudomonadaceae</taxon>
        <taxon>Pseudomonas</taxon>
    </lineage>
</organism>
<reference evidence="10" key="1">
    <citation type="submission" date="2016-07" db="EMBL/GenBank/DDBJ databases">
        <title>New class B carbapenemase carried by novel plasmid in Pseudomonas putida enviromental strain in eastern Amazonia.</title>
        <authorList>
            <person name="Souza C.O."/>
            <person name="Lima K.V."/>
            <person name="Brasiliense D.M."/>
            <person name="Perez-Chaparro P.J."/>
            <person name="Mamizuka E.M."/>
            <person name="Lima M.O."/>
            <person name="Lima L.N."/>
            <person name="McCulloch J.A."/>
        </authorList>
    </citation>
    <scope>NUCLEOTIDE SEQUENCE [LARGE SCALE GENOMIC DNA]</scope>
    <source>
        <strain evidence="10">IEC33019</strain>
    </source>
</reference>
<feature type="transmembrane region" description="Helical" evidence="7">
    <location>
        <begin position="53"/>
        <end position="75"/>
    </location>
</feature>